<dbReference type="InterPro" id="IPR015168">
    <property type="entry name" value="SsuA/THI5"/>
</dbReference>
<dbReference type="PANTHER" id="PTHR30024:SF47">
    <property type="entry name" value="TAURINE-BINDING PERIPLASMIC PROTEIN"/>
    <property type="match status" value="1"/>
</dbReference>
<organism evidence="6 7">
    <name type="scientific">Enteractinococcus helveticum</name>
    <dbReference type="NCBI Taxonomy" id="1837282"/>
    <lineage>
        <taxon>Bacteria</taxon>
        <taxon>Bacillati</taxon>
        <taxon>Actinomycetota</taxon>
        <taxon>Actinomycetes</taxon>
        <taxon>Micrococcales</taxon>
        <taxon>Micrococcaceae</taxon>
    </lineage>
</organism>
<dbReference type="Proteomes" id="UP000703315">
    <property type="component" value="Unassembled WGS sequence"/>
</dbReference>
<reference evidence="6" key="2">
    <citation type="submission" date="2021-09" db="EMBL/GenBank/DDBJ databases">
        <authorList>
            <person name="Gilroy R."/>
        </authorList>
    </citation>
    <scope>NUCLEOTIDE SEQUENCE</scope>
    <source>
        <strain evidence="6">ChiHjej13B12-14962</strain>
    </source>
</reference>
<comment type="subcellular location">
    <subcellularLocation>
        <location evidence="1">Periplasm</location>
    </subcellularLocation>
</comment>
<reference evidence="6" key="1">
    <citation type="journal article" date="2021" name="PeerJ">
        <title>Extensive microbial diversity within the chicken gut microbiome revealed by metagenomics and culture.</title>
        <authorList>
            <person name="Gilroy R."/>
            <person name="Ravi A."/>
            <person name="Getino M."/>
            <person name="Pursley I."/>
            <person name="Horton D.L."/>
            <person name="Alikhan N.F."/>
            <person name="Baker D."/>
            <person name="Gharbi K."/>
            <person name="Hall N."/>
            <person name="Watson M."/>
            <person name="Adriaenssens E.M."/>
            <person name="Foster-Nyarko E."/>
            <person name="Jarju S."/>
            <person name="Secka A."/>
            <person name="Antonio M."/>
            <person name="Oren A."/>
            <person name="Chaudhuri R.R."/>
            <person name="La Ragione R."/>
            <person name="Hildebrand F."/>
            <person name="Pallen M.J."/>
        </authorList>
    </citation>
    <scope>NUCLEOTIDE SEQUENCE</scope>
    <source>
        <strain evidence="6">ChiHjej13B12-14962</strain>
    </source>
</reference>
<evidence type="ECO:0000256" key="3">
    <source>
        <dbReference type="ARBA" id="ARBA00022729"/>
    </source>
</evidence>
<evidence type="ECO:0000256" key="2">
    <source>
        <dbReference type="ARBA" id="ARBA00010742"/>
    </source>
</evidence>
<evidence type="ECO:0000313" key="7">
    <source>
        <dbReference type="Proteomes" id="UP000703315"/>
    </source>
</evidence>
<comment type="caution">
    <text evidence="6">The sequence shown here is derived from an EMBL/GenBank/DDBJ whole genome shotgun (WGS) entry which is preliminary data.</text>
</comment>
<sequence>MSKLKLGAAITVGAFLLAGCASADADDAADAEDQVTKLTVGITPIANAAHLYIAIEEGFFEEEGLEVTPSTIQATSTAVPSLMNDELQVALMNSIPVVTAASKNLPITVISGSDRYSKDASLDTTALVVSPKNDIAEVADLAGKTVAVVGLKSGPDLALHVVLDEAGVDVDDVEIVEISYPDMMPALESERIDAAFLVDPFLSVAKGEGFETISQPFTDGLGGMTALQWVSSDSFVESNPDTARKFNAAIAKAGEFANDNPDKVRGVLPEFTSLSEEAINNAILPFYDATVSPQDLQDHADLMGEHDFIDKGHVVEGLLWSDDDR</sequence>
<keyword evidence="3 4" id="KW-0732">Signal</keyword>
<dbReference type="PANTHER" id="PTHR30024">
    <property type="entry name" value="ALIPHATIC SULFONATES-BINDING PROTEIN-RELATED"/>
    <property type="match status" value="1"/>
</dbReference>
<dbReference type="GO" id="GO:0042597">
    <property type="term" value="C:periplasmic space"/>
    <property type="evidence" value="ECO:0007669"/>
    <property type="project" value="UniProtKB-SubCell"/>
</dbReference>
<dbReference type="EMBL" id="DYXC01000076">
    <property type="protein sequence ID" value="HJF14612.1"/>
    <property type="molecule type" value="Genomic_DNA"/>
</dbReference>
<dbReference type="Pfam" id="PF09084">
    <property type="entry name" value="NMT1"/>
    <property type="match status" value="1"/>
</dbReference>
<dbReference type="PROSITE" id="PS51257">
    <property type="entry name" value="PROKAR_LIPOPROTEIN"/>
    <property type="match status" value="1"/>
</dbReference>
<dbReference type="AlphaFoldDB" id="A0A921FP74"/>
<dbReference type="RefSeq" id="WP_303905172.1">
    <property type="nucleotide sequence ID" value="NZ_DYXC01000076.1"/>
</dbReference>
<evidence type="ECO:0000256" key="1">
    <source>
        <dbReference type="ARBA" id="ARBA00004418"/>
    </source>
</evidence>
<proteinExistence type="inferred from homology"/>
<accession>A0A921FP74</accession>
<feature type="signal peptide" evidence="4">
    <location>
        <begin position="1"/>
        <end position="23"/>
    </location>
</feature>
<protein>
    <submittedName>
        <fullName evidence="6">ABC transporter substrate-binding protein</fullName>
    </submittedName>
</protein>
<evidence type="ECO:0000313" key="6">
    <source>
        <dbReference type="EMBL" id="HJF14612.1"/>
    </source>
</evidence>
<feature type="chain" id="PRO_5036880651" evidence="4">
    <location>
        <begin position="24"/>
        <end position="325"/>
    </location>
</feature>
<evidence type="ECO:0000259" key="5">
    <source>
        <dbReference type="Pfam" id="PF09084"/>
    </source>
</evidence>
<evidence type="ECO:0000256" key="4">
    <source>
        <dbReference type="SAM" id="SignalP"/>
    </source>
</evidence>
<name>A0A921FP74_9MICC</name>
<dbReference type="Gene3D" id="3.40.190.10">
    <property type="entry name" value="Periplasmic binding protein-like II"/>
    <property type="match status" value="2"/>
</dbReference>
<gene>
    <name evidence="6" type="ORF">K8V32_07370</name>
</gene>
<feature type="domain" description="SsuA/THI5-like" evidence="5">
    <location>
        <begin position="47"/>
        <end position="263"/>
    </location>
</feature>
<comment type="similarity">
    <text evidence="2">Belongs to the bacterial solute-binding protein SsuA/TauA family.</text>
</comment>
<dbReference type="SUPFAM" id="SSF53850">
    <property type="entry name" value="Periplasmic binding protein-like II"/>
    <property type="match status" value="1"/>
</dbReference>